<dbReference type="AlphaFoldDB" id="A0A1I7SV14"/>
<organism evidence="1 2">
    <name type="scientific">Bursaphelenchus xylophilus</name>
    <name type="common">Pinewood nematode worm</name>
    <name type="synonym">Aphelenchoides xylophilus</name>
    <dbReference type="NCBI Taxonomy" id="6326"/>
    <lineage>
        <taxon>Eukaryota</taxon>
        <taxon>Metazoa</taxon>
        <taxon>Ecdysozoa</taxon>
        <taxon>Nematoda</taxon>
        <taxon>Chromadorea</taxon>
        <taxon>Rhabditida</taxon>
        <taxon>Tylenchina</taxon>
        <taxon>Tylenchomorpha</taxon>
        <taxon>Aphelenchoidea</taxon>
        <taxon>Aphelenchoididae</taxon>
        <taxon>Bursaphelenchus</taxon>
    </lineage>
</organism>
<proteinExistence type="predicted"/>
<protein>
    <submittedName>
        <fullName evidence="2">Skp1_POZ domain-containing protein</fullName>
    </submittedName>
</protein>
<evidence type="ECO:0000313" key="2">
    <source>
        <dbReference type="WBParaSite" id="BXY_1688800.1"/>
    </source>
</evidence>
<sequence>MERFLPLEQVRHCTCCCKRDGGDIISHLLKINEYAHVPVEIHMKIMTDAKTWLAMCNTMAHIFDFKSDQSADGEAMFHAERMKLKCTFLDSADA</sequence>
<evidence type="ECO:0000313" key="1">
    <source>
        <dbReference type="Proteomes" id="UP000095284"/>
    </source>
</evidence>
<accession>A0A1I7SV14</accession>
<dbReference type="Proteomes" id="UP000095284">
    <property type="component" value="Unplaced"/>
</dbReference>
<name>A0A1I7SV14_BURXY</name>
<reference evidence="2" key="1">
    <citation type="submission" date="2016-11" db="UniProtKB">
        <authorList>
            <consortium name="WormBaseParasite"/>
        </authorList>
    </citation>
    <scope>IDENTIFICATION</scope>
</reference>
<dbReference type="WBParaSite" id="BXY_1688800.1">
    <property type="protein sequence ID" value="BXY_1688800.1"/>
    <property type="gene ID" value="BXY_1688800"/>
</dbReference>